<dbReference type="InterPro" id="IPR000242">
    <property type="entry name" value="PTP_cat"/>
</dbReference>
<dbReference type="InterPro" id="IPR003595">
    <property type="entry name" value="Tyr_Pase_cat"/>
</dbReference>
<feature type="binding site" evidence="9">
    <location>
        <begin position="224"/>
        <end position="230"/>
    </location>
    <ligand>
        <name>substrate</name>
    </ligand>
</feature>
<comment type="caution">
    <text evidence="13">The sequence shown here is derived from an EMBL/GenBank/DDBJ whole genome shotgun (WGS) entry which is preliminary data.</text>
</comment>
<evidence type="ECO:0000313" key="14">
    <source>
        <dbReference type="Proteomes" id="UP001497472"/>
    </source>
</evidence>
<evidence type="ECO:0000313" key="13">
    <source>
        <dbReference type="EMBL" id="CAK1554658.1"/>
    </source>
</evidence>
<dbReference type="GO" id="GO:0005634">
    <property type="term" value="C:nucleus"/>
    <property type="evidence" value="ECO:0007669"/>
    <property type="project" value="TreeGrafter"/>
</dbReference>
<feature type="region of interest" description="Disordered" evidence="10">
    <location>
        <begin position="308"/>
        <end position="386"/>
    </location>
</feature>
<keyword evidence="4" id="KW-0597">Phosphoprotein</keyword>
<dbReference type="PROSITE" id="PS00383">
    <property type="entry name" value="TYR_PHOSPHATASE_1"/>
    <property type="match status" value="1"/>
</dbReference>
<dbReference type="AlphaFoldDB" id="A0AAV1K0S6"/>
<accession>A0AAV1K0S6</accession>
<keyword evidence="14" id="KW-1185">Reference proteome</keyword>
<comment type="similarity">
    <text evidence="2">Belongs to the protein-tyrosine phosphatase family. Non-receptor class 1 subfamily.</text>
</comment>
<evidence type="ECO:0000256" key="1">
    <source>
        <dbReference type="ARBA" id="ARBA00004308"/>
    </source>
</evidence>
<evidence type="ECO:0000256" key="3">
    <source>
        <dbReference type="ARBA" id="ARBA00013064"/>
    </source>
</evidence>
<evidence type="ECO:0000259" key="12">
    <source>
        <dbReference type="PROSITE" id="PS50056"/>
    </source>
</evidence>
<dbReference type="GO" id="GO:0048666">
    <property type="term" value="P:neuron development"/>
    <property type="evidence" value="ECO:0007669"/>
    <property type="project" value="UniProtKB-ARBA"/>
</dbReference>
<dbReference type="SUPFAM" id="SSF52799">
    <property type="entry name" value="(Phosphotyrosine protein) phosphatases II"/>
    <property type="match status" value="1"/>
</dbReference>
<dbReference type="EMBL" id="CAVLEF010000279">
    <property type="protein sequence ID" value="CAK1554658.1"/>
    <property type="molecule type" value="Genomic_DNA"/>
</dbReference>
<dbReference type="GO" id="GO:0009653">
    <property type="term" value="P:anatomical structure morphogenesis"/>
    <property type="evidence" value="ECO:0007669"/>
    <property type="project" value="UniProtKB-ARBA"/>
</dbReference>
<feature type="domain" description="Tyrosine specific protein phosphatases" evidence="12">
    <location>
        <begin position="199"/>
        <end position="276"/>
    </location>
</feature>
<dbReference type="PROSITE" id="PS50055">
    <property type="entry name" value="TYR_PHOSPHATASE_PTP"/>
    <property type="match status" value="1"/>
</dbReference>
<dbReference type="Pfam" id="PF00102">
    <property type="entry name" value="Y_phosphatase"/>
    <property type="match status" value="1"/>
</dbReference>
<evidence type="ECO:0000256" key="5">
    <source>
        <dbReference type="ARBA" id="ARBA00022801"/>
    </source>
</evidence>
<evidence type="ECO:0000259" key="11">
    <source>
        <dbReference type="PROSITE" id="PS50055"/>
    </source>
</evidence>
<dbReference type="SMART" id="SM00194">
    <property type="entry name" value="PTPc"/>
    <property type="match status" value="1"/>
</dbReference>
<dbReference type="GO" id="GO:0070373">
    <property type="term" value="P:negative regulation of ERK1 and ERK2 cascade"/>
    <property type="evidence" value="ECO:0007669"/>
    <property type="project" value="TreeGrafter"/>
</dbReference>
<evidence type="ECO:0000256" key="10">
    <source>
        <dbReference type="SAM" id="MobiDB-lite"/>
    </source>
</evidence>
<dbReference type="Gene3D" id="3.90.190.10">
    <property type="entry name" value="Protein tyrosine phosphatase superfamily"/>
    <property type="match status" value="1"/>
</dbReference>
<evidence type="ECO:0000256" key="4">
    <source>
        <dbReference type="ARBA" id="ARBA00022553"/>
    </source>
</evidence>
<feature type="binding site" evidence="9">
    <location>
        <position position="270"/>
    </location>
    <ligand>
        <name>substrate</name>
    </ligand>
</feature>
<comment type="subcellular location">
    <subcellularLocation>
        <location evidence="1">Endomembrane system</location>
    </subcellularLocation>
</comment>
<gene>
    <name evidence="13" type="ORF">LNINA_LOCUS13549</name>
</gene>
<dbReference type="GO" id="GO:0046426">
    <property type="term" value="P:negative regulation of receptor signaling pathway via JAK-STAT"/>
    <property type="evidence" value="ECO:0007669"/>
    <property type="project" value="TreeGrafter"/>
</dbReference>
<dbReference type="PANTHER" id="PTHR46047">
    <property type="entry name" value="TYROSINE-PROTEIN PHOSPHATASE NON-RECEPTOR TYPE 61F"/>
    <property type="match status" value="1"/>
</dbReference>
<dbReference type="Proteomes" id="UP001497472">
    <property type="component" value="Unassembled WGS sequence"/>
</dbReference>
<evidence type="ECO:0000256" key="2">
    <source>
        <dbReference type="ARBA" id="ARBA00009701"/>
    </source>
</evidence>
<dbReference type="PROSITE" id="PS50056">
    <property type="entry name" value="TYR_PHOSPHATASE_2"/>
    <property type="match status" value="1"/>
</dbReference>
<feature type="compositionally biased region" description="Acidic residues" evidence="10">
    <location>
        <begin position="437"/>
        <end position="476"/>
    </location>
</feature>
<feature type="region of interest" description="Disordered" evidence="10">
    <location>
        <begin position="431"/>
        <end position="476"/>
    </location>
</feature>
<protein>
    <recommendedName>
        <fullName evidence="3">protein-tyrosine-phosphatase</fullName>
        <ecNumber evidence="3">3.1.3.48</ecNumber>
    </recommendedName>
</protein>
<dbReference type="PANTHER" id="PTHR46047:SF3">
    <property type="entry name" value="TYROSINE-PROTEIN PHOSPHATASE NON-RECEPTOR TYPE 61F"/>
    <property type="match status" value="1"/>
</dbReference>
<keyword evidence="7" id="KW-0472">Membrane</keyword>
<feature type="binding site" evidence="9">
    <location>
        <position position="191"/>
    </location>
    <ligand>
        <name>substrate</name>
    </ligand>
</feature>
<feature type="active site" description="Phosphocysteine intermediate" evidence="8">
    <location>
        <position position="224"/>
    </location>
</feature>
<dbReference type="GO" id="GO:0005783">
    <property type="term" value="C:endoplasmic reticulum"/>
    <property type="evidence" value="ECO:0007669"/>
    <property type="project" value="UniProtKB-SubCell"/>
</dbReference>
<keyword evidence="6" id="KW-0904">Protein phosphatase</keyword>
<evidence type="ECO:0000256" key="6">
    <source>
        <dbReference type="ARBA" id="ARBA00022912"/>
    </source>
</evidence>
<dbReference type="InterPro" id="IPR051985">
    <property type="entry name" value="NR_tyrosine_phosphatase"/>
</dbReference>
<dbReference type="GO" id="GO:0004726">
    <property type="term" value="F:non-membrane spanning protein tyrosine phosphatase activity"/>
    <property type="evidence" value="ECO:0007669"/>
    <property type="project" value="TreeGrafter"/>
</dbReference>
<feature type="compositionally biased region" description="Low complexity" evidence="10">
    <location>
        <begin position="348"/>
        <end position="365"/>
    </location>
</feature>
<dbReference type="PRINTS" id="PR00700">
    <property type="entry name" value="PRTYPHPHTASE"/>
</dbReference>
<dbReference type="InterPro" id="IPR029021">
    <property type="entry name" value="Prot-tyrosine_phosphatase-like"/>
</dbReference>
<feature type="domain" description="Tyrosine-protein phosphatase" evidence="11">
    <location>
        <begin position="11"/>
        <end position="285"/>
    </location>
</feature>
<dbReference type="InterPro" id="IPR000387">
    <property type="entry name" value="Tyr_Pase_dom"/>
</dbReference>
<proteinExistence type="inferred from homology"/>
<evidence type="ECO:0000256" key="8">
    <source>
        <dbReference type="PIRSR" id="PIRSR000926-1"/>
    </source>
</evidence>
<evidence type="ECO:0000256" key="7">
    <source>
        <dbReference type="ARBA" id="ARBA00023136"/>
    </source>
</evidence>
<organism evidence="13 14">
    <name type="scientific">Leptosia nina</name>
    <dbReference type="NCBI Taxonomy" id="320188"/>
    <lineage>
        <taxon>Eukaryota</taxon>
        <taxon>Metazoa</taxon>
        <taxon>Ecdysozoa</taxon>
        <taxon>Arthropoda</taxon>
        <taxon>Hexapoda</taxon>
        <taxon>Insecta</taxon>
        <taxon>Pterygota</taxon>
        <taxon>Neoptera</taxon>
        <taxon>Endopterygota</taxon>
        <taxon>Lepidoptera</taxon>
        <taxon>Glossata</taxon>
        <taxon>Ditrysia</taxon>
        <taxon>Papilionoidea</taxon>
        <taxon>Pieridae</taxon>
        <taxon>Pierinae</taxon>
        <taxon>Leptosia</taxon>
    </lineage>
</organism>
<dbReference type="EC" id="3.1.3.48" evidence="3"/>
<evidence type="ECO:0000256" key="9">
    <source>
        <dbReference type="PIRSR" id="PIRSR000926-2"/>
    </source>
</evidence>
<reference evidence="13 14" key="1">
    <citation type="submission" date="2023-11" db="EMBL/GenBank/DDBJ databases">
        <authorList>
            <person name="Okamura Y."/>
        </authorList>
    </citation>
    <scope>NUCLEOTIDE SEQUENCE [LARGE SCALE GENOMIC DNA]</scope>
</reference>
<dbReference type="SMART" id="SM00404">
    <property type="entry name" value="PTPc_motif"/>
    <property type="match status" value="1"/>
</dbReference>
<dbReference type="InterPro" id="IPR016130">
    <property type="entry name" value="Tyr_Pase_AS"/>
</dbReference>
<sequence>MQDEEKPRSIVEVEYMNITNENSWPVIYQKIGKESLAHGYTCNEARKPENKHLNRYRDVNPYDHSRVILQRCDGDYINANYVKLDRANRKYILTQGPLKFTVNHFWSMVFHEKTKAILMLNKLFEKNEVKCHQYWPNQFNSVCSLKEVNLEITLTSVENFGYYIVRKILLHDTITLESRMVLHFHYTTWPDFGVPSSPKMFLDFLKAVRASGALEPDCPAIVHCSAGIGRSGTFCLVDSCLAIMERDGQDTVNIQEILKELRQSRMGLIQTPDQLRFSYQAIIEGLKRLAPDYSEEDSSHIYAAVPEEAEEAGGSEITPPPPPPRGESLGRSDAVEFRPLPPIPTSTSLDLPHFSLDSSSSEESLPSPPCEAASDDSDDNTSSPAVVRKRRNVVLYKRITEMRKRASASEELRETKRRKLRYAVQSETIDIVRFINEDWETPSSEESDDNESDDNESDDNESDDDESDDDESDDED</sequence>
<name>A0AAV1K0S6_9NEOP</name>
<dbReference type="GO" id="GO:0019901">
    <property type="term" value="F:protein kinase binding"/>
    <property type="evidence" value="ECO:0007669"/>
    <property type="project" value="TreeGrafter"/>
</dbReference>
<keyword evidence="5" id="KW-0378">Hydrolase</keyword>